<feature type="transmembrane region" description="Helical" evidence="8">
    <location>
        <begin position="425"/>
        <end position="443"/>
    </location>
</feature>
<feature type="domain" description="Amino acid permease/ SLC12A" evidence="9">
    <location>
        <begin position="16"/>
        <end position="426"/>
    </location>
</feature>
<dbReference type="AlphaFoldDB" id="A0A4R6CR18"/>
<feature type="transmembrane region" description="Helical" evidence="8">
    <location>
        <begin position="331"/>
        <end position="355"/>
    </location>
</feature>
<evidence type="ECO:0000256" key="7">
    <source>
        <dbReference type="ARBA" id="ARBA00023136"/>
    </source>
</evidence>
<evidence type="ECO:0000256" key="3">
    <source>
        <dbReference type="ARBA" id="ARBA00022475"/>
    </source>
</evidence>
<dbReference type="FunFam" id="1.20.1740.10:FF:000001">
    <property type="entry name" value="Amino acid permease"/>
    <property type="match status" value="1"/>
</dbReference>
<feature type="transmembrane region" description="Helical" evidence="8">
    <location>
        <begin position="361"/>
        <end position="384"/>
    </location>
</feature>
<dbReference type="EMBL" id="NKLP01000285">
    <property type="protein sequence ID" value="TDN28493.1"/>
    <property type="molecule type" value="Genomic_DNA"/>
</dbReference>
<dbReference type="Gene3D" id="1.20.1740.10">
    <property type="entry name" value="Amino acid/polyamine transporter I"/>
    <property type="match status" value="1"/>
</dbReference>
<dbReference type="GO" id="GO:0005886">
    <property type="term" value="C:plasma membrane"/>
    <property type="evidence" value="ECO:0007669"/>
    <property type="project" value="UniProtKB-SubCell"/>
</dbReference>
<feature type="transmembrane region" description="Helical" evidence="8">
    <location>
        <begin position="40"/>
        <end position="62"/>
    </location>
</feature>
<feature type="transmembrane region" description="Helical" evidence="8">
    <location>
        <begin position="285"/>
        <end position="310"/>
    </location>
</feature>
<evidence type="ECO:0000256" key="1">
    <source>
        <dbReference type="ARBA" id="ARBA00004651"/>
    </source>
</evidence>
<proteinExistence type="predicted"/>
<keyword evidence="3" id="KW-1003">Cell membrane</keyword>
<feature type="transmembrane region" description="Helical" evidence="8">
    <location>
        <begin position="204"/>
        <end position="223"/>
    </location>
</feature>
<feature type="transmembrane region" description="Helical" evidence="8">
    <location>
        <begin position="244"/>
        <end position="265"/>
    </location>
</feature>
<feature type="transmembrane region" description="Helical" evidence="8">
    <location>
        <begin position="93"/>
        <end position="117"/>
    </location>
</feature>
<feature type="transmembrane region" description="Helical" evidence="8">
    <location>
        <begin position="396"/>
        <end position="419"/>
    </location>
</feature>
<evidence type="ECO:0000256" key="2">
    <source>
        <dbReference type="ARBA" id="ARBA00022448"/>
    </source>
</evidence>
<dbReference type="PANTHER" id="PTHR43495">
    <property type="entry name" value="GABA PERMEASE"/>
    <property type="match status" value="1"/>
</dbReference>
<dbReference type="Proteomes" id="UP000295195">
    <property type="component" value="Unassembled WGS sequence"/>
</dbReference>
<evidence type="ECO:0000313" key="10">
    <source>
        <dbReference type="EMBL" id="TDN28493.1"/>
    </source>
</evidence>
<keyword evidence="4 8" id="KW-0812">Transmembrane</keyword>
<evidence type="ECO:0000256" key="6">
    <source>
        <dbReference type="ARBA" id="ARBA00022989"/>
    </source>
</evidence>
<dbReference type="RefSeq" id="WP_133476818.1">
    <property type="nucleotide sequence ID" value="NZ_NKLP01000285.1"/>
</dbReference>
<feature type="transmembrane region" description="Helical" evidence="8">
    <location>
        <begin position="153"/>
        <end position="173"/>
    </location>
</feature>
<feature type="transmembrane region" description="Helical" evidence="8">
    <location>
        <begin position="16"/>
        <end position="34"/>
    </location>
</feature>
<feature type="transmembrane region" description="Helical" evidence="8">
    <location>
        <begin position="123"/>
        <end position="141"/>
    </location>
</feature>
<evidence type="ECO:0000256" key="8">
    <source>
        <dbReference type="SAM" id="Phobius"/>
    </source>
</evidence>
<dbReference type="GO" id="GO:0006865">
    <property type="term" value="P:amino acid transport"/>
    <property type="evidence" value="ECO:0007669"/>
    <property type="project" value="UniProtKB-KW"/>
</dbReference>
<evidence type="ECO:0000259" key="9">
    <source>
        <dbReference type="Pfam" id="PF00324"/>
    </source>
</evidence>
<evidence type="ECO:0000256" key="4">
    <source>
        <dbReference type="ARBA" id="ARBA00022692"/>
    </source>
</evidence>
<dbReference type="InterPro" id="IPR004840">
    <property type="entry name" value="Amino_acid_permease_CS"/>
</dbReference>
<comment type="subcellular location">
    <subcellularLocation>
        <location evidence="1">Cell membrane</location>
        <topology evidence="1">Multi-pass membrane protein</topology>
    </subcellularLocation>
</comment>
<evidence type="ECO:0000256" key="5">
    <source>
        <dbReference type="ARBA" id="ARBA00022970"/>
    </source>
</evidence>
<keyword evidence="5" id="KW-0029">Amino-acid transport</keyword>
<sequence length="455" mass="50917">MAQNNNFKRSLSNSQIQLIALGGTIGTGLFLGVGDSIKKAGPAIILIYALVGFFLFLMMRALGELILSDLEKHTYTDFITKYLGKRIGLSSGYLYWLAYITLAMAEMTAWGIYFQFWFPKMPLWLPVTVTVLILLSINIISAKVFGNFEFSFAILKILTVLCFVAFITFMALFGKKTYFGALSLSNMYKYRGFFPNGLHGVLEGIQMAIFSFVGIEMIGFTASEAQDPKKIMPKAINQMPIRIILFYILAILSILAVIPWNKIAISYSPFVQVLNVVGIKNSASFFNFVVITAAVSSTNSIIYSSGRLLFSLCYGREGRWNKTMGHISRNMLPQSALIFSALMIALAPVLILLIGNDAFNFISAVTTSIFLLMWIIMLITYLVYVKTDRKDLTFKLPLAPFSDYVLIAFFSLVVLILLFLKSTRVPMLVAIVISILLSLILKLQDSDFFKSKVKK</sequence>
<dbReference type="GO" id="GO:0055085">
    <property type="term" value="P:transmembrane transport"/>
    <property type="evidence" value="ECO:0007669"/>
    <property type="project" value="InterPro"/>
</dbReference>
<keyword evidence="6 8" id="KW-1133">Transmembrane helix</keyword>
<keyword evidence="7 8" id="KW-0472">Membrane</keyword>
<dbReference type="PANTHER" id="PTHR43495:SF2">
    <property type="entry name" value="D-SERINE_D-ALANINE_GLYCINE TRANSPORTER"/>
    <property type="match status" value="1"/>
</dbReference>
<evidence type="ECO:0000313" key="11">
    <source>
        <dbReference type="Proteomes" id="UP000295195"/>
    </source>
</evidence>
<organism evidence="10 11">
    <name type="scientific">Lactobacillus crispatus</name>
    <dbReference type="NCBI Taxonomy" id="47770"/>
    <lineage>
        <taxon>Bacteria</taxon>
        <taxon>Bacillati</taxon>
        <taxon>Bacillota</taxon>
        <taxon>Bacilli</taxon>
        <taxon>Lactobacillales</taxon>
        <taxon>Lactobacillaceae</taxon>
        <taxon>Lactobacillus</taxon>
    </lineage>
</organism>
<dbReference type="InterPro" id="IPR004841">
    <property type="entry name" value="AA-permease/SLC12A_dom"/>
</dbReference>
<dbReference type="Pfam" id="PF00324">
    <property type="entry name" value="AA_permease"/>
    <property type="match status" value="1"/>
</dbReference>
<name>A0A4R6CR18_9LACO</name>
<reference evidence="10 11" key="1">
    <citation type="submission" date="2017-06" db="EMBL/GenBank/DDBJ databases">
        <authorList>
            <person name="Swanenburg J."/>
            <person name="Kort R."/>
        </authorList>
    </citation>
    <scope>NUCLEOTIDE SEQUENCE [LARGE SCALE GENOMIC DNA]</scope>
    <source>
        <strain evidence="10 11">RL05</strain>
    </source>
</reference>
<protein>
    <submittedName>
        <fullName evidence="10">Amino acid permease</fullName>
    </submittedName>
</protein>
<keyword evidence="2" id="KW-0813">Transport</keyword>
<dbReference type="PROSITE" id="PS00218">
    <property type="entry name" value="AMINO_ACID_PERMEASE_1"/>
    <property type="match status" value="1"/>
</dbReference>
<dbReference type="PIRSF" id="PIRSF006060">
    <property type="entry name" value="AA_transporter"/>
    <property type="match status" value="1"/>
</dbReference>
<gene>
    <name evidence="10" type="ORF">CEE75_12885</name>
</gene>
<comment type="caution">
    <text evidence="10">The sequence shown here is derived from an EMBL/GenBank/DDBJ whole genome shotgun (WGS) entry which is preliminary data.</text>
</comment>
<accession>A0A4R6CR18</accession>